<dbReference type="EMBL" id="OZ023710">
    <property type="protein sequence ID" value="CAK9883297.1"/>
    <property type="molecule type" value="Genomic_DNA"/>
</dbReference>
<evidence type="ECO:0000259" key="9">
    <source>
        <dbReference type="PROSITE" id="PS50873"/>
    </source>
</evidence>
<dbReference type="EC" id="1.11.1.7" evidence="8"/>
<keyword evidence="2 8" id="KW-0575">Peroxidase</keyword>
<dbReference type="InterPro" id="IPR033905">
    <property type="entry name" value="Secretory_peroxidase"/>
</dbReference>
<keyword evidence="8" id="KW-0106">Calcium</keyword>
<keyword evidence="7" id="KW-1015">Disulfide bond</keyword>
<dbReference type="PRINTS" id="PR00461">
    <property type="entry name" value="PLPEROXIDASE"/>
</dbReference>
<dbReference type="PANTHER" id="PTHR31517:SF84">
    <property type="entry name" value="PEROXIDASE"/>
    <property type="match status" value="1"/>
</dbReference>
<comment type="cofactor">
    <cofactor evidence="8">
        <name>heme b</name>
        <dbReference type="ChEBI" id="CHEBI:60344"/>
    </cofactor>
    <text evidence="8">Binds 1 heme b (iron(II)-protoporphyrin IX) group per subunit.</text>
</comment>
<keyword evidence="11" id="KW-1185">Reference proteome</keyword>
<gene>
    <name evidence="10" type="ORF">CSSPJE1EN2_LOCUS24548</name>
</gene>
<evidence type="ECO:0000256" key="8">
    <source>
        <dbReference type="RuleBase" id="RU362060"/>
    </source>
</evidence>
<dbReference type="Pfam" id="PF00141">
    <property type="entry name" value="peroxidase"/>
    <property type="match status" value="1"/>
</dbReference>
<proteinExistence type="inferred from homology"/>
<evidence type="ECO:0000256" key="4">
    <source>
        <dbReference type="ARBA" id="ARBA00022723"/>
    </source>
</evidence>
<dbReference type="PROSITE" id="PS00436">
    <property type="entry name" value="PEROXIDASE_2"/>
    <property type="match status" value="1"/>
</dbReference>
<keyword evidence="6 8" id="KW-0408">Iron</keyword>
<keyword evidence="8" id="KW-0964">Secreted</keyword>
<evidence type="ECO:0000256" key="3">
    <source>
        <dbReference type="ARBA" id="ARBA00022617"/>
    </source>
</evidence>
<dbReference type="CDD" id="cd00693">
    <property type="entry name" value="secretory_peroxidase"/>
    <property type="match status" value="1"/>
</dbReference>
<accession>A0ABP1C3B3</accession>
<evidence type="ECO:0000313" key="10">
    <source>
        <dbReference type="EMBL" id="CAK9883297.1"/>
    </source>
</evidence>
<comment type="catalytic activity">
    <reaction evidence="1 8">
        <text>2 a phenolic donor + H2O2 = 2 a phenolic radical donor + 2 H2O</text>
        <dbReference type="Rhea" id="RHEA:56136"/>
        <dbReference type="ChEBI" id="CHEBI:15377"/>
        <dbReference type="ChEBI" id="CHEBI:16240"/>
        <dbReference type="ChEBI" id="CHEBI:139520"/>
        <dbReference type="ChEBI" id="CHEBI:139521"/>
        <dbReference type="EC" id="1.11.1.7"/>
    </reaction>
</comment>
<evidence type="ECO:0000256" key="2">
    <source>
        <dbReference type="ARBA" id="ARBA00022559"/>
    </source>
</evidence>
<keyword evidence="5 8" id="KW-0560">Oxidoreductase</keyword>
<evidence type="ECO:0000313" key="11">
    <source>
        <dbReference type="Proteomes" id="UP001497522"/>
    </source>
</evidence>
<evidence type="ECO:0000256" key="7">
    <source>
        <dbReference type="ARBA" id="ARBA00023157"/>
    </source>
</evidence>
<comment type="similarity">
    <text evidence="8">Belongs to the peroxidase family. Classical plant (class III) peroxidase subfamily.</text>
</comment>
<comment type="subcellular location">
    <subcellularLocation>
        <location evidence="8">Secreted</location>
    </subcellularLocation>
</comment>
<dbReference type="Proteomes" id="UP001497522">
    <property type="component" value="Chromosome 9"/>
</dbReference>
<keyword evidence="8" id="KW-0376">Hydrogen peroxide</keyword>
<evidence type="ECO:0000256" key="1">
    <source>
        <dbReference type="ARBA" id="ARBA00000189"/>
    </source>
</evidence>
<name>A0ABP1C3B3_9BRYO</name>
<dbReference type="InterPro" id="IPR010255">
    <property type="entry name" value="Haem_peroxidase_sf"/>
</dbReference>
<organism evidence="10 11">
    <name type="scientific">Sphagnum jensenii</name>
    <dbReference type="NCBI Taxonomy" id="128206"/>
    <lineage>
        <taxon>Eukaryota</taxon>
        <taxon>Viridiplantae</taxon>
        <taxon>Streptophyta</taxon>
        <taxon>Embryophyta</taxon>
        <taxon>Bryophyta</taxon>
        <taxon>Sphagnophytina</taxon>
        <taxon>Sphagnopsida</taxon>
        <taxon>Sphagnales</taxon>
        <taxon>Sphagnaceae</taxon>
        <taxon>Sphagnum</taxon>
    </lineage>
</organism>
<keyword evidence="3 8" id="KW-0349">Heme</keyword>
<keyword evidence="4 8" id="KW-0479">Metal-binding</keyword>
<feature type="domain" description="Plant heme peroxidase family profile" evidence="9">
    <location>
        <begin position="37"/>
        <end position="329"/>
    </location>
</feature>
<dbReference type="InterPro" id="IPR002016">
    <property type="entry name" value="Haem_peroxidase"/>
</dbReference>
<dbReference type="PRINTS" id="PR00458">
    <property type="entry name" value="PEROXIDASE"/>
</dbReference>
<dbReference type="InterPro" id="IPR000823">
    <property type="entry name" value="Peroxidase_pln"/>
</dbReference>
<dbReference type="SUPFAM" id="SSF48113">
    <property type="entry name" value="Heme-dependent peroxidases"/>
    <property type="match status" value="1"/>
</dbReference>
<dbReference type="InterPro" id="IPR019794">
    <property type="entry name" value="Peroxidases_AS"/>
</dbReference>
<reference evidence="10" key="1">
    <citation type="submission" date="2024-03" db="EMBL/GenBank/DDBJ databases">
        <authorList>
            <consortium name="ELIXIR-Norway"/>
            <consortium name="Elixir Norway"/>
        </authorList>
    </citation>
    <scope>NUCLEOTIDE SEQUENCE</scope>
</reference>
<comment type="function">
    <text evidence="8">Removal of H(2)O(2), oxidation of toxic reductants, biosynthesis and degradation of lignin, suberization, auxin catabolism, response to environmental stresses such as wounding, pathogen attack and oxidative stress.</text>
</comment>
<dbReference type="PANTHER" id="PTHR31517">
    <property type="match status" value="1"/>
</dbReference>
<comment type="cofactor">
    <cofactor evidence="8">
        <name>Ca(2+)</name>
        <dbReference type="ChEBI" id="CHEBI:29108"/>
    </cofactor>
    <text evidence="8">Binds 2 calcium ions per subunit.</text>
</comment>
<evidence type="ECO:0000256" key="5">
    <source>
        <dbReference type="ARBA" id="ARBA00023002"/>
    </source>
</evidence>
<sequence length="344" mass="36185">MKKSCNIAKLSQVVVVVVLLLLLLLIMSHSSPGVVAFLVVGYYDLSCPNVETIVSSVVANAYQQDEGTAPGLLRLHFHDCFVQGCDGSVLLDGPNSEKTAQPNFSLRGFDVVDSIKEAVEAACPGIVSCADILAFAARDSAVQAGGATWSVPAGRYDGFVSIAAEAVAALPDPTFTVEQLTNSFSAVGLSQLDMLTLSGAHTIGRTHCSSITNRLYPTVDPNLNPALAEQLMSLCPKGAPDGTTVMNLDPTTPFTFDNEYYSNLPNGKAMLQSDQVLWNDLSTSFASTINSFVGPVWDMTFGFSMVTMSSINVKSSSEGEIRRNCRVVNSAAAAAAAAAAPAAQ</sequence>
<dbReference type="Gene3D" id="1.10.520.10">
    <property type="match status" value="1"/>
</dbReference>
<dbReference type="Gene3D" id="1.10.420.10">
    <property type="entry name" value="Peroxidase, domain 2"/>
    <property type="match status" value="1"/>
</dbReference>
<protein>
    <recommendedName>
        <fullName evidence="8">Peroxidase</fullName>
        <ecNumber evidence="8">1.11.1.7</ecNumber>
    </recommendedName>
</protein>
<dbReference type="PROSITE" id="PS50873">
    <property type="entry name" value="PEROXIDASE_4"/>
    <property type="match status" value="1"/>
</dbReference>
<evidence type="ECO:0000256" key="6">
    <source>
        <dbReference type="ARBA" id="ARBA00023004"/>
    </source>
</evidence>